<dbReference type="EMBL" id="OZ037947">
    <property type="protein sequence ID" value="CAL1706576.1"/>
    <property type="molecule type" value="Genomic_DNA"/>
</dbReference>
<proteinExistence type="predicted"/>
<evidence type="ECO:0000313" key="1">
    <source>
        <dbReference type="EMBL" id="CAL1706576.1"/>
    </source>
</evidence>
<keyword evidence="2" id="KW-1185">Reference proteome</keyword>
<sequence length="108" mass="12106">MLRQAIFSMKGCIPSLPRDLCIHFECQPTVRISTRDGVTSAIVIPPTAKHTSTRAFANYLYLQSDDYPETYSSKTQSTIWNHAERLQAGPAIHCLIATFNLSVDVCHH</sequence>
<gene>
    <name evidence="1" type="ORF">GFSPODELE1_LOCUS5938</name>
</gene>
<protein>
    <submittedName>
        <fullName evidence="1">Uncharacterized protein</fullName>
    </submittedName>
</protein>
<organism evidence="1 2">
    <name type="scientific">Somion occarium</name>
    <dbReference type="NCBI Taxonomy" id="3059160"/>
    <lineage>
        <taxon>Eukaryota</taxon>
        <taxon>Fungi</taxon>
        <taxon>Dikarya</taxon>
        <taxon>Basidiomycota</taxon>
        <taxon>Agaricomycotina</taxon>
        <taxon>Agaricomycetes</taxon>
        <taxon>Polyporales</taxon>
        <taxon>Cerrenaceae</taxon>
        <taxon>Somion</taxon>
    </lineage>
</organism>
<name>A0ABP1DFG6_9APHY</name>
<dbReference type="Proteomes" id="UP001497453">
    <property type="component" value="Chromosome 4"/>
</dbReference>
<accession>A0ABP1DFG6</accession>
<evidence type="ECO:0000313" key="2">
    <source>
        <dbReference type="Proteomes" id="UP001497453"/>
    </source>
</evidence>
<reference evidence="2" key="1">
    <citation type="submission" date="2024-04" db="EMBL/GenBank/DDBJ databases">
        <authorList>
            <person name="Shaw F."/>
            <person name="Minotto A."/>
        </authorList>
    </citation>
    <scope>NUCLEOTIDE SEQUENCE [LARGE SCALE GENOMIC DNA]</scope>
</reference>